<organism evidence="2 4">
    <name type="scientific">Rotaria magnacalcarata</name>
    <dbReference type="NCBI Taxonomy" id="392030"/>
    <lineage>
        <taxon>Eukaryota</taxon>
        <taxon>Metazoa</taxon>
        <taxon>Spiralia</taxon>
        <taxon>Gnathifera</taxon>
        <taxon>Rotifera</taxon>
        <taxon>Eurotatoria</taxon>
        <taxon>Bdelloidea</taxon>
        <taxon>Philodinida</taxon>
        <taxon>Philodinidae</taxon>
        <taxon>Rotaria</taxon>
    </lineage>
</organism>
<protein>
    <submittedName>
        <fullName evidence="2">Uncharacterized protein</fullName>
    </submittedName>
</protein>
<proteinExistence type="predicted"/>
<accession>A0A8S2XD68</accession>
<dbReference type="Proteomes" id="UP000681967">
    <property type="component" value="Unassembled WGS sequence"/>
</dbReference>
<dbReference type="EMBL" id="CAJOBH010075360">
    <property type="protein sequence ID" value="CAF4491202.1"/>
    <property type="molecule type" value="Genomic_DNA"/>
</dbReference>
<feature type="non-terminal residue" evidence="2">
    <location>
        <position position="59"/>
    </location>
</feature>
<feature type="non-terminal residue" evidence="2">
    <location>
        <position position="1"/>
    </location>
</feature>
<dbReference type="AlphaFoldDB" id="A0A8S2XD68"/>
<gene>
    <name evidence="2" type="ORF">BYL167_LOCUS35577</name>
    <name evidence="3" type="ORF">GIL414_LOCUS53178</name>
</gene>
<feature type="region of interest" description="Disordered" evidence="1">
    <location>
        <begin position="36"/>
        <end position="59"/>
    </location>
</feature>
<evidence type="ECO:0000313" key="2">
    <source>
        <dbReference type="EMBL" id="CAF4491202.1"/>
    </source>
</evidence>
<evidence type="ECO:0000313" key="4">
    <source>
        <dbReference type="Proteomes" id="UP000681967"/>
    </source>
</evidence>
<name>A0A8S2XD68_9BILA</name>
<dbReference type="Proteomes" id="UP000681720">
    <property type="component" value="Unassembled WGS sequence"/>
</dbReference>
<dbReference type="EMBL" id="CAJOBJ010183883">
    <property type="protein sequence ID" value="CAF4928397.1"/>
    <property type="molecule type" value="Genomic_DNA"/>
</dbReference>
<comment type="caution">
    <text evidence="2">The sequence shown here is derived from an EMBL/GenBank/DDBJ whole genome shotgun (WGS) entry which is preliminary data.</text>
</comment>
<sequence>LTYYLCFTDPRSSTSEAIPSLIHQADLAASNARDLFPETDTSTTDGYAADALEEPTLID</sequence>
<evidence type="ECO:0000256" key="1">
    <source>
        <dbReference type="SAM" id="MobiDB-lite"/>
    </source>
</evidence>
<evidence type="ECO:0000313" key="3">
    <source>
        <dbReference type="EMBL" id="CAF4928397.1"/>
    </source>
</evidence>
<reference evidence="2" key="1">
    <citation type="submission" date="2021-02" db="EMBL/GenBank/DDBJ databases">
        <authorList>
            <person name="Nowell W R."/>
        </authorList>
    </citation>
    <scope>NUCLEOTIDE SEQUENCE</scope>
</reference>